<dbReference type="Gene3D" id="3.90.550.10">
    <property type="entry name" value="Spore Coat Polysaccharide Biosynthesis Protein SpsA, Chain A"/>
    <property type="match status" value="1"/>
</dbReference>
<comment type="caution">
    <text evidence="2">The sequence shown here is derived from an EMBL/GenBank/DDBJ whole genome shotgun (WGS) entry which is preliminary data.</text>
</comment>
<dbReference type="InterPro" id="IPR050256">
    <property type="entry name" value="Glycosyltransferase_2"/>
</dbReference>
<dbReference type="EMBL" id="JBALHR010000002">
    <property type="protein sequence ID" value="MEH7827389.1"/>
    <property type="molecule type" value="Genomic_DNA"/>
</dbReference>
<feature type="domain" description="Glycosyltransferase 2-like" evidence="1">
    <location>
        <begin position="5"/>
        <end position="111"/>
    </location>
</feature>
<organism evidence="2 3">
    <name type="scientific">Gemmobacter denitrificans</name>
    <dbReference type="NCBI Taxonomy" id="3123040"/>
    <lineage>
        <taxon>Bacteria</taxon>
        <taxon>Pseudomonadati</taxon>
        <taxon>Pseudomonadota</taxon>
        <taxon>Alphaproteobacteria</taxon>
        <taxon>Rhodobacterales</taxon>
        <taxon>Paracoccaceae</taxon>
        <taxon>Gemmobacter</taxon>
    </lineage>
</organism>
<name>A0ABU8BRQ9_9RHOB</name>
<dbReference type="Proteomes" id="UP001431963">
    <property type="component" value="Unassembled WGS sequence"/>
</dbReference>
<protein>
    <submittedName>
        <fullName evidence="2">Glycosyltransferase family 2 protein</fullName>
    </submittedName>
</protein>
<dbReference type="PANTHER" id="PTHR48090:SF7">
    <property type="entry name" value="RFBJ PROTEIN"/>
    <property type="match status" value="1"/>
</dbReference>
<dbReference type="SUPFAM" id="SSF53448">
    <property type="entry name" value="Nucleotide-diphospho-sugar transferases"/>
    <property type="match status" value="1"/>
</dbReference>
<dbReference type="Pfam" id="PF00535">
    <property type="entry name" value="Glycos_transf_2"/>
    <property type="match status" value="1"/>
</dbReference>
<dbReference type="InterPro" id="IPR001173">
    <property type="entry name" value="Glyco_trans_2-like"/>
</dbReference>
<gene>
    <name evidence="2" type="ORF">V6590_04445</name>
</gene>
<dbReference type="RefSeq" id="WP_335420154.1">
    <property type="nucleotide sequence ID" value="NZ_JBALHR010000002.1"/>
</dbReference>
<reference evidence="2" key="1">
    <citation type="submission" date="2024-02" db="EMBL/GenBank/DDBJ databases">
        <title>Genome sequences of strain Gemmobacter sp. JM10B15.</title>
        <authorList>
            <person name="Zhang M."/>
        </authorList>
    </citation>
    <scope>NUCLEOTIDE SEQUENCE</scope>
    <source>
        <strain evidence="2">JM10B15</strain>
    </source>
</reference>
<dbReference type="CDD" id="cd04179">
    <property type="entry name" value="DPM_DPG-synthase_like"/>
    <property type="match status" value="1"/>
</dbReference>
<evidence type="ECO:0000259" key="1">
    <source>
        <dbReference type="Pfam" id="PF00535"/>
    </source>
</evidence>
<accession>A0ABU8BRQ9</accession>
<keyword evidence="3" id="KW-1185">Reference proteome</keyword>
<sequence length="231" mass="24663">MIACLIPAHNEAPRLPAVLAAVLGHPAISRVLVIDDGSTDGTAEVARAAGASVLELRPNRGKTAALAAGIRAVDEDHLLLIDADLLGLTPDAITALVDPVTNGRAAVSLSLRGNAPGLWRAIGVDYLTGERLIPRALIAPHLERLDQLPRFGFEVFLNGLIRQAGLRVAVVRWPAVASPLKSAKHGFWAGIVADLRMMRDIFRTIPPMVALAQIFWLRRGGGSDLRPSRQS</sequence>
<dbReference type="PANTHER" id="PTHR48090">
    <property type="entry name" value="UNDECAPRENYL-PHOSPHATE 4-DEOXY-4-FORMAMIDO-L-ARABINOSE TRANSFERASE-RELATED"/>
    <property type="match status" value="1"/>
</dbReference>
<evidence type="ECO:0000313" key="3">
    <source>
        <dbReference type="Proteomes" id="UP001431963"/>
    </source>
</evidence>
<dbReference type="InterPro" id="IPR029044">
    <property type="entry name" value="Nucleotide-diphossugar_trans"/>
</dbReference>
<proteinExistence type="predicted"/>
<evidence type="ECO:0000313" key="2">
    <source>
        <dbReference type="EMBL" id="MEH7827389.1"/>
    </source>
</evidence>